<dbReference type="Proteomes" id="UP000230775">
    <property type="component" value="Unassembled WGS sequence"/>
</dbReference>
<evidence type="ECO:0000313" key="2">
    <source>
        <dbReference type="Proteomes" id="UP000230775"/>
    </source>
</evidence>
<proteinExistence type="predicted"/>
<dbReference type="EMBL" id="PEZI01000053">
    <property type="protein sequence ID" value="PIS14457.1"/>
    <property type="molecule type" value="Genomic_DNA"/>
</dbReference>
<accession>A0A2H0WP99</accession>
<protein>
    <submittedName>
        <fullName evidence="1">Uncharacterized protein</fullName>
    </submittedName>
</protein>
<organism evidence="1 2">
    <name type="scientific">Candidatus Shapirobacteria bacterium CG09_land_8_20_14_0_10_39_12</name>
    <dbReference type="NCBI Taxonomy" id="1974885"/>
    <lineage>
        <taxon>Bacteria</taxon>
        <taxon>Candidatus Shapironibacteriota</taxon>
    </lineage>
</organism>
<name>A0A2H0WP99_9BACT</name>
<gene>
    <name evidence="1" type="ORF">COT64_02520</name>
</gene>
<comment type="caution">
    <text evidence="1">The sequence shown here is derived from an EMBL/GenBank/DDBJ whole genome shotgun (WGS) entry which is preliminary data.</text>
</comment>
<evidence type="ECO:0000313" key="1">
    <source>
        <dbReference type="EMBL" id="PIS14457.1"/>
    </source>
</evidence>
<reference evidence="2" key="1">
    <citation type="submission" date="2017-09" db="EMBL/GenBank/DDBJ databases">
        <title>Depth-based differentiation of microbial function through sediment-hosted aquifers and enrichment of novel symbionts in the deep terrestrial subsurface.</title>
        <authorList>
            <person name="Probst A.J."/>
            <person name="Ladd B."/>
            <person name="Jarett J.K."/>
            <person name="Geller-Mcgrath D.E."/>
            <person name="Sieber C.M.K."/>
            <person name="Emerson J.B."/>
            <person name="Anantharaman K."/>
            <person name="Thomas B.C."/>
            <person name="Malmstrom R."/>
            <person name="Stieglmeier M."/>
            <person name="Klingl A."/>
            <person name="Woyke T."/>
            <person name="Ryan C.M."/>
            <person name="Banfield J.F."/>
        </authorList>
    </citation>
    <scope>NUCLEOTIDE SEQUENCE [LARGE SCALE GENOMIC DNA]</scope>
</reference>
<dbReference type="AlphaFoldDB" id="A0A2H0WP99"/>
<sequence>MNRYSKEIILQACRLRSEGKTYGEIRNAIKINIPKSTLSEWCKKVSLPINYSKRISKLNFSNLNKARKIALEMNKIKREEFFNHIRKVNLPIVDKINDIKTAKIALAMLCLGEASKYSEKRSSFYLGSSDSRIIIIFLKLLQKCFNFDIEKIRCTVQCRADQDTELLKQYWINITKIPENLFYKPLIDPRTIGKPTLKKDYKGVLRVDYFNTKVQLEIESLADLVYNYLHTD</sequence>